<dbReference type="EMBL" id="CM009753">
    <property type="protein sequence ID" value="PUZ56362.1"/>
    <property type="molecule type" value="Genomic_DNA"/>
</dbReference>
<evidence type="ECO:0008006" key="3">
    <source>
        <dbReference type="Google" id="ProtNLM"/>
    </source>
</evidence>
<proteinExistence type="predicted"/>
<evidence type="ECO:0000313" key="1">
    <source>
        <dbReference type="EMBL" id="PUZ56362.1"/>
    </source>
</evidence>
<evidence type="ECO:0000313" key="2">
    <source>
        <dbReference type="Proteomes" id="UP000244336"/>
    </source>
</evidence>
<dbReference type="Gramene" id="PUZ56362">
    <property type="protein sequence ID" value="PUZ56362"/>
    <property type="gene ID" value="GQ55_5G290200"/>
</dbReference>
<gene>
    <name evidence="1" type="ORF">GQ55_5G290200</name>
</gene>
<dbReference type="PANTHER" id="PTHR36887:SF1">
    <property type="entry name" value="OS01G0532300 PROTEIN"/>
    <property type="match status" value="1"/>
</dbReference>
<sequence>MVVMEKKMQLPSAPQLAKIAALLVLFLLAPLVPSSLRQPYLYLLFNALVITLGVEAGFLAARRQQAPVEDGGVSKPAGQTKRQRPDCCREQCSLDAVSAKDIVAGIDTPATSTIKKKKEEDNKEMPIEG</sequence>
<organism evidence="1 2">
    <name type="scientific">Panicum hallii var. hallii</name>
    <dbReference type="NCBI Taxonomy" id="1504633"/>
    <lineage>
        <taxon>Eukaryota</taxon>
        <taxon>Viridiplantae</taxon>
        <taxon>Streptophyta</taxon>
        <taxon>Embryophyta</taxon>
        <taxon>Tracheophyta</taxon>
        <taxon>Spermatophyta</taxon>
        <taxon>Magnoliopsida</taxon>
        <taxon>Liliopsida</taxon>
        <taxon>Poales</taxon>
        <taxon>Poaceae</taxon>
        <taxon>PACMAD clade</taxon>
        <taxon>Panicoideae</taxon>
        <taxon>Panicodae</taxon>
        <taxon>Paniceae</taxon>
        <taxon>Panicinae</taxon>
        <taxon>Panicum</taxon>
        <taxon>Panicum sect. Panicum</taxon>
    </lineage>
</organism>
<accession>A0A2T7DLA7</accession>
<dbReference type="OrthoDB" id="1923900at2759"/>
<dbReference type="PANTHER" id="PTHR36887">
    <property type="entry name" value="OS01G0532300 PROTEIN"/>
    <property type="match status" value="1"/>
</dbReference>
<keyword evidence="2" id="KW-1185">Reference proteome</keyword>
<dbReference type="AlphaFoldDB" id="A0A2T7DLA7"/>
<dbReference type="Proteomes" id="UP000244336">
    <property type="component" value="Chromosome 5"/>
</dbReference>
<name>A0A2T7DLA7_9POAL</name>
<protein>
    <recommendedName>
        <fullName evidence="3">DUF4408 domain-containing protein</fullName>
    </recommendedName>
</protein>
<reference evidence="1 2" key="1">
    <citation type="submission" date="2018-04" db="EMBL/GenBank/DDBJ databases">
        <title>WGS assembly of Panicum hallii var. hallii HAL2.</title>
        <authorList>
            <person name="Lovell J."/>
            <person name="Jenkins J."/>
            <person name="Lowry D."/>
            <person name="Mamidi S."/>
            <person name="Sreedasyam A."/>
            <person name="Weng X."/>
            <person name="Barry K."/>
            <person name="Bonette J."/>
            <person name="Campitelli B."/>
            <person name="Daum C."/>
            <person name="Gordon S."/>
            <person name="Gould B."/>
            <person name="Lipzen A."/>
            <person name="MacQueen A."/>
            <person name="Palacio-Mejia J."/>
            <person name="Plott C."/>
            <person name="Shakirov E."/>
            <person name="Shu S."/>
            <person name="Yoshinaga Y."/>
            <person name="Zane M."/>
            <person name="Rokhsar D."/>
            <person name="Grimwood J."/>
            <person name="Schmutz J."/>
            <person name="Juenger T."/>
        </authorList>
    </citation>
    <scope>NUCLEOTIDE SEQUENCE [LARGE SCALE GENOMIC DNA]</scope>
    <source>
        <strain evidence="2">cv. HAL2</strain>
    </source>
</reference>